<protein>
    <submittedName>
        <fullName evidence="8">Uncharacterized protein</fullName>
    </submittedName>
</protein>
<dbReference type="CDD" id="cd00167">
    <property type="entry name" value="SANT"/>
    <property type="match status" value="2"/>
</dbReference>
<dbReference type="Pfam" id="PF00249">
    <property type="entry name" value="Myb_DNA-binding"/>
    <property type="match status" value="2"/>
</dbReference>
<dbReference type="EMBL" id="CAMAPE010000019">
    <property type="protein sequence ID" value="CAH9088216.1"/>
    <property type="molecule type" value="Genomic_DNA"/>
</dbReference>
<dbReference type="FunFam" id="1.10.10.60:FF:000001">
    <property type="entry name" value="MYB-related transcription factor"/>
    <property type="match status" value="1"/>
</dbReference>
<evidence type="ECO:0000259" key="7">
    <source>
        <dbReference type="PROSITE" id="PS51294"/>
    </source>
</evidence>
<dbReference type="AlphaFoldDB" id="A0A9P0Z5Z5"/>
<evidence type="ECO:0000256" key="2">
    <source>
        <dbReference type="ARBA" id="ARBA00022737"/>
    </source>
</evidence>
<evidence type="ECO:0000256" key="4">
    <source>
        <dbReference type="ARBA" id="ARBA00023242"/>
    </source>
</evidence>
<evidence type="ECO:0000259" key="6">
    <source>
        <dbReference type="PROSITE" id="PS50090"/>
    </source>
</evidence>
<keyword evidence="9" id="KW-1185">Reference proteome</keyword>
<evidence type="ECO:0000313" key="9">
    <source>
        <dbReference type="Proteomes" id="UP001152484"/>
    </source>
</evidence>
<dbReference type="SUPFAM" id="SSF46689">
    <property type="entry name" value="Homeodomain-like"/>
    <property type="match status" value="1"/>
</dbReference>
<name>A0A9P0Z5Z5_CUSEU</name>
<evidence type="ECO:0000256" key="5">
    <source>
        <dbReference type="SAM" id="MobiDB-lite"/>
    </source>
</evidence>
<organism evidence="8 9">
    <name type="scientific">Cuscuta europaea</name>
    <name type="common">European dodder</name>
    <dbReference type="NCBI Taxonomy" id="41803"/>
    <lineage>
        <taxon>Eukaryota</taxon>
        <taxon>Viridiplantae</taxon>
        <taxon>Streptophyta</taxon>
        <taxon>Embryophyta</taxon>
        <taxon>Tracheophyta</taxon>
        <taxon>Spermatophyta</taxon>
        <taxon>Magnoliopsida</taxon>
        <taxon>eudicotyledons</taxon>
        <taxon>Gunneridae</taxon>
        <taxon>Pentapetalae</taxon>
        <taxon>asterids</taxon>
        <taxon>lamiids</taxon>
        <taxon>Solanales</taxon>
        <taxon>Convolvulaceae</taxon>
        <taxon>Cuscuteae</taxon>
        <taxon>Cuscuta</taxon>
        <taxon>Cuscuta subgen. Cuscuta</taxon>
    </lineage>
</organism>
<dbReference type="Gene3D" id="1.10.10.60">
    <property type="entry name" value="Homeodomain-like"/>
    <property type="match status" value="2"/>
</dbReference>
<dbReference type="InterPro" id="IPR001005">
    <property type="entry name" value="SANT/Myb"/>
</dbReference>
<dbReference type="GO" id="GO:0000976">
    <property type="term" value="F:transcription cis-regulatory region binding"/>
    <property type="evidence" value="ECO:0007669"/>
    <property type="project" value="UniProtKB-ARBA"/>
</dbReference>
<dbReference type="GO" id="GO:0005634">
    <property type="term" value="C:nucleus"/>
    <property type="evidence" value="ECO:0007669"/>
    <property type="project" value="UniProtKB-SubCell"/>
</dbReference>
<keyword evidence="4" id="KW-0539">Nucleus</keyword>
<dbReference type="PROSITE" id="PS51294">
    <property type="entry name" value="HTH_MYB"/>
    <property type="match status" value="2"/>
</dbReference>
<dbReference type="SMART" id="SM00717">
    <property type="entry name" value="SANT"/>
    <property type="match status" value="2"/>
</dbReference>
<dbReference type="PANTHER" id="PTHR10641:SF1356">
    <property type="entry name" value="OS07G0484700 PROTEIN"/>
    <property type="match status" value="1"/>
</dbReference>
<keyword evidence="2" id="KW-0677">Repeat</keyword>
<evidence type="ECO:0000313" key="8">
    <source>
        <dbReference type="EMBL" id="CAH9088216.1"/>
    </source>
</evidence>
<dbReference type="InterPro" id="IPR017930">
    <property type="entry name" value="Myb_dom"/>
</dbReference>
<dbReference type="PROSITE" id="PS50090">
    <property type="entry name" value="MYB_LIKE"/>
    <property type="match status" value="2"/>
</dbReference>
<feature type="domain" description="HTH myb-type" evidence="7">
    <location>
        <begin position="84"/>
        <end position="134"/>
    </location>
</feature>
<dbReference type="InterPro" id="IPR015495">
    <property type="entry name" value="Myb_TF_plants"/>
</dbReference>
<evidence type="ECO:0000256" key="1">
    <source>
        <dbReference type="ARBA" id="ARBA00004123"/>
    </source>
</evidence>
<dbReference type="Proteomes" id="UP001152484">
    <property type="component" value="Unassembled WGS sequence"/>
</dbReference>
<dbReference type="PANTHER" id="PTHR10641">
    <property type="entry name" value="MYB FAMILY TRANSCRIPTION FACTOR"/>
    <property type="match status" value="1"/>
</dbReference>
<proteinExistence type="predicted"/>
<dbReference type="GO" id="GO:0009733">
    <property type="term" value="P:response to auxin"/>
    <property type="evidence" value="ECO:0007669"/>
    <property type="project" value="TreeGrafter"/>
</dbReference>
<sequence>MPYIYGKSEIEERNPYLIMGRPPCCDKIGVKKGPWTPEEDITLVSYIQKHGPGNWRHVPTNTGLLRCSKSCRLRWTNYLRPGIKRGNFTEQEEKMIFHLQALLGNRWAAIASYLPQRTDNDIKNYWNTHLKKKYKTTPPPLLGYADDENIESNSSSSSSKGQWERRLQADIELAKRALREALSIDASTSGSSQPPPPRQAAIDIPATDFRRPSIQSPASYATSEENISKLLRNWTRNPSPTTAASRFEFAMPQQSSSLSFPPAAGCDCSSSSLSSEEGTTAATALLSTTPANFAQSVANLDSLNSNNGVIASFPADNGKKNSSINSLGTQMPLAILEKWLLDDAYYSVQPEGNNHNHGEELLMEAIGMGTSTDPAPGFF</sequence>
<feature type="domain" description="Myb-like" evidence="6">
    <location>
        <begin position="27"/>
        <end position="79"/>
    </location>
</feature>
<evidence type="ECO:0000256" key="3">
    <source>
        <dbReference type="ARBA" id="ARBA00023125"/>
    </source>
</evidence>
<feature type="domain" description="Myb-like" evidence="6">
    <location>
        <begin position="80"/>
        <end position="130"/>
    </location>
</feature>
<feature type="domain" description="HTH myb-type" evidence="7">
    <location>
        <begin position="27"/>
        <end position="83"/>
    </location>
</feature>
<accession>A0A9P0Z5Z5</accession>
<dbReference type="GO" id="GO:0010597">
    <property type="term" value="P:green leaf volatile biosynthetic process"/>
    <property type="evidence" value="ECO:0007669"/>
    <property type="project" value="UniProtKB-ARBA"/>
</dbReference>
<gene>
    <name evidence="8" type="ORF">CEURO_LOCUS10401</name>
</gene>
<keyword evidence="3" id="KW-0238">DNA-binding</keyword>
<feature type="region of interest" description="Disordered" evidence="5">
    <location>
        <begin position="137"/>
        <end position="164"/>
    </location>
</feature>
<comment type="subcellular location">
    <subcellularLocation>
        <location evidence="1">Nucleus</location>
    </subcellularLocation>
</comment>
<reference evidence="8" key="1">
    <citation type="submission" date="2022-07" db="EMBL/GenBank/DDBJ databases">
        <authorList>
            <person name="Macas J."/>
            <person name="Novak P."/>
            <person name="Neumann P."/>
        </authorList>
    </citation>
    <scope>NUCLEOTIDE SEQUENCE</scope>
</reference>
<dbReference type="InterPro" id="IPR009057">
    <property type="entry name" value="Homeodomain-like_sf"/>
</dbReference>
<comment type="caution">
    <text evidence="8">The sequence shown here is derived from an EMBL/GenBank/DDBJ whole genome shotgun (WGS) entry which is preliminary data.</text>
</comment>
<dbReference type="OrthoDB" id="2143914at2759"/>